<feature type="domain" description="DALR anticodon binding" evidence="10">
    <location>
        <begin position="449"/>
        <end position="563"/>
    </location>
</feature>
<protein>
    <recommendedName>
        <fullName evidence="8">Arginine--tRNA ligase</fullName>
        <ecNumber evidence="8">6.1.1.19</ecNumber>
    </recommendedName>
    <alternativeName>
        <fullName evidence="8">Arginyl-tRNA synthetase</fullName>
        <shortName evidence="8">ArgRS</shortName>
    </alternativeName>
</protein>
<organism evidence="12 13">
    <name type="scientific">Evansella alkalicola</name>
    <dbReference type="NCBI Taxonomy" id="745819"/>
    <lineage>
        <taxon>Bacteria</taxon>
        <taxon>Bacillati</taxon>
        <taxon>Bacillota</taxon>
        <taxon>Bacilli</taxon>
        <taxon>Bacillales</taxon>
        <taxon>Bacillaceae</taxon>
        <taxon>Evansella</taxon>
    </lineage>
</organism>
<keyword evidence="13" id="KW-1185">Reference proteome</keyword>
<keyword evidence="6 8" id="KW-0030">Aminoacyl-tRNA synthetase</keyword>
<feature type="domain" description="Arginyl tRNA synthetase N-terminal" evidence="11">
    <location>
        <begin position="5"/>
        <end position="84"/>
    </location>
</feature>
<evidence type="ECO:0000259" key="10">
    <source>
        <dbReference type="SMART" id="SM00836"/>
    </source>
</evidence>
<dbReference type="RefSeq" id="WP_088073249.1">
    <property type="nucleotide sequence ID" value="NZ_JAHQCR010000086.1"/>
</dbReference>
<evidence type="ECO:0000256" key="7">
    <source>
        <dbReference type="ARBA" id="ARBA00049339"/>
    </source>
</evidence>
<keyword evidence="8" id="KW-0963">Cytoplasm</keyword>
<evidence type="ECO:0000256" key="9">
    <source>
        <dbReference type="RuleBase" id="RU363038"/>
    </source>
</evidence>
<keyword evidence="3 8" id="KW-0547">Nucleotide-binding</keyword>
<reference evidence="12 13" key="1">
    <citation type="submission" date="2021-06" db="EMBL/GenBank/DDBJ databases">
        <title>Bacillus sp. RD4P76, an endophyte from a halophyte.</title>
        <authorList>
            <person name="Sun J.-Q."/>
        </authorList>
    </citation>
    <scope>NUCLEOTIDE SEQUENCE [LARGE SCALE GENOMIC DNA]</scope>
    <source>
        <strain evidence="12 13">JCM 17098</strain>
    </source>
</reference>
<proteinExistence type="inferred from homology"/>
<dbReference type="PANTHER" id="PTHR11956">
    <property type="entry name" value="ARGINYL-TRNA SYNTHETASE"/>
    <property type="match status" value="1"/>
</dbReference>
<dbReference type="EC" id="6.1.1.19" evidence="8"/>
<comment type="caution">
    <text evidence="12">The sequence shown here is derived from an EMBL/GenBank/DDBJ whole genome shotgun (WGS) entry which is preliminary data.</text>
</comment>
<dbReference type="CDD" id="cd00671">
    <property type="entry name" value="ArgRS_core"/>
    <property type="match status" value="1"/>
</dbReference>
<evidence type="ECO:0000313" key="12">
    <source>
        <dbReference type="EMBL" id="MBU9723770.1"/>
    </source>
</evidence>
<dbReference type="HAMAP" id="MF_00123">
    <property type="entry name" value="Arg_tRNA_synth"/>
    <property type="match status" value="1"/>
</dbReference>
<dbReference type="CDD" id="cd07956">
    <property type="entry name" value="Anticodon_Ia_Arg"/>
    <property type="match status" value="1"/>
</dbReference>
<evidence type="ECO:0000256" key="3">
    <source>
        <dbReference type="ARBA" id="ARBA00022741"/>
    </source>
</evidence>
<dbReference type="SUPFAM" id="SSF55190">
    <property type="entry name" value="Arginyl-tRNA synthetase (ArgRS), N-terminal 'additional' domain"/>
    <property type="match status" value="1"/>
</dbReference>
<comment type="catalytic activity">
    <reaction evidence="7 8">
        <text>tRNA(Arg) + L-arginine + ATP = L-arginyl-tRNA(Arg) + AMP + diphosphate</text>
        <dbReference type="Rhea" id="RHEA:20301"/>
        <dbReference type="Rhea" id="RHEA-COMP:9658"/>
        <dbReference type="Rhea" id="RHEA-COMP:9673"/>
        <dbReference type="ChEBI" id="CHEBI:30616"/>
        <dbReference type="ChEBI" id="CHEBI:32682"/>
        <dbReference type="ChEBI" id="CHEBI:33019"/>
        <dbReference type="ChEBI" id="CHEBI:78442"/>
        <dbReference type="ChEBI" id="CHEBI:78513"/>
        <dbReference type="ChEBI" id="CHEBI:456215"/>
        <dbReference type="EC" id="6.1.1.19"/>
    </reaction>
</comment>
<dbReference type="GO" id="GO:0004814">
    <property type="term" value="F:arginine-tRNA ligase activity"/>
    <property type="evidence" value="ECO:0007669"/>
    <property type="project" value="UniProtKB-EC"/>
</dbReference>
<feature type="short sequence motif" description="'HIGH' region" evidence="8">
    <location>
        <begin position="122"/>
        <end position="132"/>
    </location>
</feature>
<evidence type="ECO:0000256" key="2">
    <source>
        <dbReference type="ARBA" id="ARBA00022598"/>
    </source>
</evidence>
<dbReference type="Gene3D" id="1.10.730.10">
    <property type="entry name" value="Isoleucyl-tRNA Synthetase, Domain 1"/>
    <property type="match status" value="1"/>
</dbReference>
<dbReference type="InterPro" id="IPR001278">
    <property type="entry name" value="Arg-tRNA-ligase"/>
</dbReference>
<dbReference type="InterPro" id="IPR014729">
    <property type="entry name" value="Rossmann-like_a/b/a_fold"/>
</dbReference>
<evidence type="ECO:0000256" key="4">
    <source>
        <dbReference type="ARBA" id="ARBA00022840"/>
    </source>
</evidence>
<dbReference type="Pfam" id="PF05746">
    <property type="entry name" value="DALR_1"/>
    <property type="match status" value="1"/>
</dbReference>
<comment type="subcellular location">
    <subcellularLocation>
        <location evidence="8">Cytoplasm</location>
    </subcellularLocation>
</comment>
<comment type="subunit">
    <text evidence="8">Monomer.</text>
</comment>
<accession>A0ABS6JYU1</accession>
<dbReference type="SMART" id="SM00836">
    <property type="entry name" value="DALR_1"/>
    <property type="match status" value="1"/>
</dbReference>
<dbReference type="PRINTS" id="PR01038">
    <property type="entry name" value="TRNASYNTHARG"/>
</dbReference>
<dbReference type="SUPFAM" id="SSF52374">
    <property type="entry name" value="Nucleotidylyl transferase"/>
    <property type="match status" value="1"/>
</dbReference>
<dbReference type="InterPro" id="IPR009080">
    <property type="entry name" value="tRNAsynth_Ia_anticodon-bd"/>
</dbReference>
<dbReference type="InterPro" id="IPR005148">
    <property type="entry name" value="Arg-tRNA-synth_N"/>
</dbReference>
<dbReference type="SMART" id="SM01016">
    <property type="entry name" value="Arg_tRNA_synt_N"/>
    <property type="match status" value="1"/>
</dbReference>
<evidence type="ECO:0000256" key="5">
    <source>
        <dbReference type="ARBA" id="ARBA00022917"/>
    </source>
</evidence>
<name>A0ABS6JYU1_9BACI</name>
<gene>
    <name evidence="8 12" type="primary">argS</name>
    <name evidence="12" type="ORF">KS407_20320</name>
</gene>
<evidence type="ECO:0000313" key="13">
    <source>
        <dbReference type="Proteomes" id="UP000790580"/>
    </source>
</evidence>
<evidence type="ECO:0000256" key="1">
    <source>
        <dbReference type="ARBA" id="ARBA00005594"/>
    </source>
</evidence>
<dbReference type="SUPFAM" id="SSF47323">
    <property type="entry name" value="Anticodon-binding domain of a subclass of class I aminoacyl-tRNA synthetases"/>
    <property type="match status" value="1"/>
</dbReference>
<comment type="similarity">
    <text evidence="1 8 9">Belongs to the class-I aminoacyl-tRNA synthetase family.</text>
</comment>
<dbReference type="EMBL" id="JAHQCR010000086">
    <property type="protein sequence ID" value="MBU9723770.1"/>
    <property type="molecule type" value="Genomic_DNA"/>
</dbReference>
<dbReference type="InterPro" id="IPR008909">
    <property type="entry name" value="DALR_anticod-bd"/>
</dbReference>
<dbReference type="Pfam" id="PF03485">
    <property type="entry name" value="Arg_tRNA_synt_N"/>
    <property type="match status" value="1"/>
</dbReference>
<evidence type="ECO:0000256" key="8">
    <source>
        <dbReference type="HAMAP-Rule" id="MF_00123"/>
    </source>
</evidence>
<keyword evidence="5 8" id="KW-0648">Protein biosynthesis</keyword>
<dbReference type="InterPro" id="IPR036695">
    <property type="entry name" value="Arg-tRNA-synth_N_sf"/>
</dbReference>
<evidence type="ECO:0000256" key="6">
    <source>
        <dbReference type="ARBA" id="ARBA00023146"/>
    </source>
</evidence>
<keyword evidence="2 8" id="KW-0436">Ligase</keyword>
<dbReference type="PANTHER" id="PTHR11956:SF5">
    <property type="entry name" value="ARGININE--TRNA LIGASE, CYTOPLASMIC"/>
    <property type="match status" value="1"/>
</dbReference>
<dbReference type="InterPro" id="IPR035684">
    <property type="entry name" value="ArgRS_core"/>
</dbReference>
<dbReference type="Pfam" id="PF00750">
    <property type="entry name" value="tRNA-synt_1d"/>
    <property type="match status" value="1"/>
</dbReference>
<evidence type="ECO:0000259" key="11">
    <source>
        <dbReference type="SMART" id="SM01016"/>
    </source>
</evidence>
<dbReference type="Proteomes" id="UP000790580">
    <property type="component" value="Unassembled WGS sequence"/>
</dbReference>
<dbReference type="Gene3D" id="3.30.1360.70">
    <property type="entry name" value="Arginyl tRNA synthetase N-terminal domain"/>
    <property type="match status" value="1"/>
</dbReference>
<sequence>MRFDEIAVDALEAHVKNVLTKEEITRLIETPKHAEHGDIAFPCFQLAKTYRKSPQQIAKELSEVCEHPFIEKFEANGPYLNAFLKRKLISKQLIEKVTQLSDHYGSAIDGIGARVVIDFSSPNIAKPFSMGHLRSTVIGNSLALLAEKNGCEPVKINHLGDWGTQFGKLIAAYKHWGNEAEVKENPIPTLLKLYVKFHKESEENPQLSIEGRGWFKKLEGGDLEAESLWKWFKDESLKEFEKVYQMLGISFDKVQGESFYNDKMEEVVKELSEKGLLHESEGARVVNLGEDQPPCLIEKTDGTTLYATRDLAAAIYRYKTYDFQQCLYVVGGEQQLHFEQIFQVLGMMGYDWNKKMTHVPFGLILKDGKKMSTRKGKVVLLEEVLQNAIDKAKDNMMEKNPELKNLEDVAKQVGVGAVIFHDLKNERLGSVEFDLEQMLKFEGDTGPYVQYTNARCQTILTKAERKGHMDKVSGLEDPYSWEVVKLLERFPTEVKRAFDLYEPSVIAKYLLKLSQAVNTYYGNVKILQGDAGEKDNKLALLKSVTIVLQEGLRLLGIKAPKKM</sequence>
<dbReference type="Gene3D" id="3.40.50.620">
    <property type="entry name" value="HUPs"/>
    <property type="match status" value="1"/>
</dbReference>
<dbReference type="NCBIfam" id="TIGR00456">
    <property type="entry name" value="argS"/>
    <property type="match status" value="1"/>
</dbReference>
<keyword evidence="4 8" id="KW-0067">ATP-binding</keyword>